<accession>D9PHW2</accession>
<gene>
    <name evidence="2" type="ORF">LDC_1114</name>
</gene>
<dbReference type="Pfam" id="PF13328">
    <property type="entry name" value="HD_4"/>
    <property type="match status" value="1"/>
</dbReference>
<dbReference type="EMBL" id="ADZX01000395">
    <property type="protein sequence ID" value="EFK96849.1"/>
    <property type="molecule type" value="Genomic_DNA"/>
</dbReference>
<name>D9PHW2_9ZZZZ</name>
<keyword evidence="2" id="KW-0378">Hydrolase</keyword>
<dbReference type="PANTHER" id="PTHR46246:SF1">
    <property type="entry name" value="GUANOSINE-3',5'-BIS(DIPHOSPHATE) 3'-PYROPHOSPHOHYDROLASE MESH1"/>
    <property type="match status" value="1"/>
</dbReference>
<reference evidence="2" key="2">
    <citation type="journal article" date="2011" name="Microb. Ecol.">
        <title>Taxonomic and Functional Metagenomic Profiling of the Microbial Community in the Anoxic Sediment of a Sub-saline Shallow Lake (Laguna de Carrizo, Central Spain).</title>
        <authorList>
            <person name="Ferrer M."/>
            <person name="Guazzaroni M.E."/>
            <person name="Richter M."/>
            <person name="Garcia-Salamanca A."/>
            <person name="Yarza P."/>
            <person name="Suarez-Suarez A."/>
            <person name="Solano J."/>
            <person name="Alcaide M."/>
            <person name="van Dillewijn P."/>
            <person name="Molina-Henares M.A."/>
            <person name="Lopez-Cortes N."/>
            <person name="Al-Ramahi Y."/>
            <person name="Guerrero C."/>
            <person name="Acosta A."/>
            <person name="de Eugenio L.I."/>
            <person name="Martinez V."/>
            <person name="Marques S."/>
            <person name="Rojo F."/>
            <person name="Santero E."/>
            <person name="Genilloud O."/>
            <person name="Perez-Perez J."/>
            <person name="Rossello-Mora R."/>
            <person name="Ramos J.L."/>
        </authorList>
    </citation>
    <scope>NUCLEOTIDE SEQUENCE</scope>
</reference>
<dbReference type="InterPro" id="IPR052194">
    <property type="entry name" value="MESH1"/>
</dbReference>
<dbReference type="SUPFAM" id="SSF109604">
    <property type="entry name" value="HD-domain/PDEase-like"/>
    <property type="match status" value="1"/>
</dbReference>
<proteinExistence type="predicted"/>
<protein>
    <submittedName>
        <fullName evidence="2">Metal dependent phosphohydrolase</fullName>
    </submittedName>
</protein>
<dbReference type="InterPro" id="IPR006674">
    <property type="entry name" value="HD_domain"/>
</dbReference>
<dbReference type="SMART" id="SM00471">
    <property type="entry name" value="HDc"/>
    <property type="match status" value="1"/>
</dbReference>
<comment type="caution">
    <text evidence="2">The sequence shown here is derived from an EMBL/GenBank/DDBJ whole genome shotgun (WGS) entry which is preliminary data.</text>
</comment>
<dbReference type="PROSITE" id="PS51831">
    <property type="entry name" value="HD"/>
    <property type="match status" value="1"/>
</dbReference>
<feature type="domain" description="HD" evidence="1">
    <location>
        <begin position="30"/>
        <end position="124"/>
    </location>
</feature>
<dbReference type="GO" id="GO:0008893">
    <property type="term" value="F:guanosine-3',5'-bis(diphosphate) 3'-diphosphatase activity"/>
    <property type="evidence" value="ECO:0007669"/>
    <property type="project" value="TreeGrafter"/>
</dbReference>
<dbReference type="Gene3D" id="1.10.3210.10">
    <property type="entry name" value="Hypothetical protein af1432"/>
    <property type="match status" value="1"/>
</dbReference>
<evidence type="ECO:0000313" key="2">
    <source>
        <dbReference type="EMBL" id="EFK96849.1"/>
    </source>
</evidence>
<dbReference type="CDD" id="cd00077">
    <property type="entry name" value="HDc"/>
    <property type="match status" value="1"/>
</dbReference>
<evidence type="ECO:0000259" key="1">
    <source>
        <dbReference type="PROSITE" id="PS51831"/>
    </source>
</evidence>
<sequence>MLGPDMIFKAIEFAARAHTGQNRKGTKIPYIVHPLGVAKVLIDHGSPDYLVAAGILHDTTEDTPVTLEQITETFGPRIAELVKDSSEPDKSKKWEDRKKHTIEQLETISNEAVILALADKLDNIRAIREDLERSGESVWKRFNAPKDQQKWYYESLVRVISSRLTDEHSMPMLNLFRQEVTRVFGL</sequence>
<reference evidence="2" key="1">
    <citation type="submission" date="2010-07" db="EMBL/GenBank/DDBJ databases">
        <authorList>
            <consortium name="CONSOLIDER consortium CSD2007-00005"/>
            <person name="Guazzaroni M.-E."/>
            <person name="Richter M."/>
            <person name="Garcia-Salamanca A."/>
            <person name="Yarza P."/>
            <person name="Ferrer M."/>
        </authorList>
    </citation>
    <scope>NUCLEOTIDE SEQUENCE</scope>
</reference>
<dbReference type="PANTHER" id="PTHR46246">
    <property type="entry name" value="GUANOSINE-3',5'-BIS(DIPHOSPHATE) 3'-PYROPHOSPHOHYDROLASE MESH1"/>
    <property type="match status" value="1"/>
</dbReference>
<dbReference type="AlphaFoldDB" id="D9PHW2"/>
<dbReference type="InterPro" id="IPR003607">
    <property type="entry name" value="HD/PDEase_dom"/>
</dbReference>
<organism evidence="2">
    <name type="scientific">sediment metagenome</name>
    <dbReference type="NCBI Taxonomy" id="749907"/>
    <lineage>
        <taxon>unclassified sequences</taxon>
        <taxon>metagenomes</taxon>
        <taxon>ecological metagenomes</taxon>
    </lineage>
</organism>